<evidence type="ECO:0000313" key="2">
    <source>
        <dbReference type="Proteomes" id="UP001163046"/>
    </source>
</evidence>
<organism evidence="1 2">
    <name type="scientific">Desmophyllum pertusum</name>
    <dbReference type="NCBI Taxonomy" id="174260"/>
    <lineage>
        <taxon>Eukaryota</taxon>
        <taxon>Metazoa</taxon>
        <taxon>Cnidaria</taxon>
        <taxon>Anthozoa</taxon>
        <taxon>Hexacorallia</taxon>
        <taxon>Scleractinia</taxon>
        <taxon>Caryophylliina</taxon>
        <taxon>Caryophylliidae</taxon>
        <taxon>Desmophyllum</taxon>
    </lineage>
</organism>
<dbReference type="EMBL" id="MU827780">
    <property type="protein sequence ID" value="KAJ7337891.1"/>
    <property type="molecule type" value="Genomic_DNA"/>
</dbReference>
<reference evidence="1" key="1">
    <citation type="submission" date="2023-01" db="EMBL/GenBank/DDBJ databases">
        <title>Genome assembly of the deep-sea coral Lophelia pertusa.</title>
        <authorList>
            <person name="Herrera S."/>
            <person name="Cordes E."/>
        </authorList>
    </citation>
    <scope>NUCLEOTIDE SEQUENCE</scope>
    <source>
        <strain evidence="1">USNM1676648</strain>
        <tissue evidence="1">Polyp</tissue>
    </source>
</reference>
<evidence type="ECO:0000313" key="1">
    <source>
        <dbReference type="EMBL" id="KAJ7337891.1"/>
    </source>
</evidence>
<comment type="caution">
    <text evidence="1">The sequence shown here is derived from an EMBL/GenBank/DDBJ whole genome shotgun (WGS) entry which is preliminary data.</text>
</comment>
<name>A0A9X0CGD3_9CNID</name>
<dbReference type="AlphaFoldDB" id="A0A9X0CGD3"/>
<protein>
    <submittedName>
        <fullName evidence="1">Uncharacterized protein</fullName>
    </submittedName>
</protein>
<accession>A0A9X0CGD3</accession>
<dbReference type="Proteomes" id="UP001163046">
    <property type="component" value="Unassembled WGS sequence"/>
</dbReference>
<sequence>MLATLAGELPNSARYFSTFATVSTEDYRDLVGQFGTGNCKWKAWDYNQRVKVAESVAKLKENLSKHLTPKTFCSKGLLKEAISKSKLPDTSKTFADVPVESCFHRVITALRYEMKCSCLARKVVKWYGETQGKGADLQYRFTVGLRLQLSSSWSLGENVNFRANALLLPLWSHQQFGHSGMSSSAHGTAVPEISPGTRYSDNGGERGKAYCCQETVREQLI</sequence>
<gene>
    <name evidence="1" type="ORF">OS493_008050</name>
</gene>
<dbReference type="OrthoDB" id="10620304at2759"/>
<keyword evidence="2" id="KW-1185">Reference proteome</keyword>
<proteinExistence type="predicted"/>